<reference evidence="1 2" key="1">
    <citation type="submission" date="2020-10" db="EMBL/GenBank/DDBJ databases">
        <title>The Coptis chinensis genome and diversification of protoberbering-type alkaloids.</title>
        <authorList>
            <person name="Wang B."/>
            <person name="Shu S."/>
            <person name="Song C."/>
            <person name="Liu Y."/>
        </authorList>
    </citation>
    <scope>NUCLEOTIDE SEQUENCE [LARGE SCALE GENOMIC DNA]</scope>
    <source>
        <strain evidence="1">HL-2020</strain>
        <tissue evidence="1">Leaf</tissue>
    </source>
</reference>
<dbReference type="Proteomes" id="UP000631114">
    <property type="component" value="Unassembled WGS sequence"/>
</dbReference>
<dbReference type="AlphaFoldDB" id="A0A835IQL2"/>
<protein>
    <submittedName>
        <fullName evidence="1">Uncharacterized protein</fullName>
    </submittedName>
</protein>
<name>A0A835IQL2_9MAGN</name>
<keyword evidence="2" id="KW-1185">Reference proteome</keyword>
<evidence type="ECO:0000313" key="2">
    <source>
        <dbReference type="Proteomes" id="UP000631114"/>
    </source>
</evidence>
<accession>A0A835IQL2</accession>
<proteinExistence type="predicted"/>
<organism evidence="1 2">
    <name type="scientific">Coptis chinensis</name>
    <dbReference type="NCBI Taxonomy" id="261450"/>
    <lineage>
        <taxon>Eukaryota</taxon>
        <taxon>Viridiplantae</taxon>
        <taxon>Streptophyta</taxon>
        <taxon>Embryophyta</taxon>
        <taxon>Tracheophyta</taxon>
        <taxon>Spermatophyta</taxon>
        <taxon>Magnoliopsida</taxon>
        <taxon>Ranunculales</taxon>
        <taxon>Ranunculaceae</taxon>
        <taxon>Coptidoideae</taxon>
        <taxon>Coptis</taxon>
    </lineage>
</organism>
<gene>
    <name evidence="1" type="ORF">IFM89_022923</name>
</gene>
<comment type="caution">
    <text evidence="1">The sequence shown here is derived from an EMBL/GenBank/DDBJ whole genome shotgun (WGS) entry which is preliminary data.</text>
</comment>
<sequence length="82" mass="9394">MEETDTNRNITSTEFMVCGTSMKQGNHHQCSPPPPPPFRGLVATGPIKRPPHLYADWHELFEYAYCHSNYNGWILSAKSNRM</sequence>
<dbReference type="EMBL" id="JADFTS010000002">
    <property type="protein sequence ID" value="KAF9621569.1"/>
    <property type="molecule type" value="Genomic_DNA"/>
</dbReference>
<evidence type="ECO:0000313" key="1">
    <source>
        <dbReference type="EMBL" id="KAF9621569.1"/>
    </source>
</evidence>